<sequence length="421" mass="48002">MRKIALVLLCTFLFVGKYSDVKAGRTYDEGPYLATFTILDDFLYQGKLEVNSIVSTRFTARFTLLGYGNPGPAKAYLIHIDDLNVETIISDVLEENVTGVWAPTIQGVLPSGIVSGKVCLKYEFFSGNQAKSKLSSVKFDLFPPPAYEAPAPGAVPLYEYVSGNKRMLTTLFHNSYFGYSYNGILGFAFTSQISGTVPLYQYLQTSNGNKYYTTVQGNYGGGYTEEGIVCYVYANQVTKSLPVYQHYIGDAQGGFHRYSNSPGTFWDWSFDDVKFYLLQNKQSTTYPLPEEDCAELYQYYSGDLDDHYYTTVKKDYGPGFQFERVLGYVHTIQKPGTVPLYVYYSSRDEDHFYTRVKQDYDYYRYEGIVGYVYATSGTPGTAAVHRYYNETGADHYYSMLYETPPYYVYEGVEFYMLTYNH</sequence>
<evidence type="ECO:0000313" key="1">
    <source>
        <dbReference type="EMBL" id="MDR6785976.1"/>
    </source>
</evidence>
<organism evidence="1 2">
    <name type="scientific">Pedobacter africanus</name>
    <dbReference type="NCBI Taxonomy" id="151894"/>
    <lineage>
        <taxon>Bacteria</taxon>
        <taxon>Pseudomonadati</taxon>
        <taxon>Bacteroidota</taxon>
        <taxon>Sphingobacteriia</taxon>
        <taxon>Sphingobacteriales</taxon>
        <taxon>Sphingobacteriaceae</taxon>
        <taxon>Pedobacter</taxon>
    </lineage>
</organism>
<protein>
    <submittedName>
        <fullName evidence="1">Uncharacterized protein</fullName>
    </submittedName>
</protein>
<gene>
    <name evidence="1" type="ORF">J2X78_004568</name>
</gene>
<name>A0ACC6L3B4_9SPHI</name>
<reference evidence="1" key="1">
    <citation type="submission" date="2023-07" db="EMBL/GenBank/DDBJ databases">
        <title>Sorghum-associated microbial communities from plants grown in Nebraska, USA.</title>
        <authorList>
            <person name="Schachtman D."/>
        </authorList>
    </citation>
    <scope>NUCLEOTIDE SEQUENCE</scope>
    <source>
        <strain evidence="1">2697</strain>
    </source>
</reference>
<keyword evidence="2" id="KW-1185">Reference proteome</keyword>
<proteinExistence type="predicted"/>
<comment type="caution">
    <text evidence="1">The sequence shown here is derived from an EMBL/GenBank/DDBJ whole genome shotgun (WGS) entry which is preliminary data.</text>
</comment>
<evidence type="ECO:0000313" key="2">
    <source>
        <dbReference type="Proteomes" id="UP001246858"/>
    </source>
</evidence>
<dbReference type="Proteomes" id="UP001246858">
    <property type="component" value="Unassembled WGS sequence"/>
</dbReference>
<accession>A0ACC6L3B4</accession>
<dbReference type="EMBL" id="JAVDTF010000005">
    <property type="protein sequence ID" value="MDR6785976.1"/>
    <property type="molecule type" value="Genomic_DNA"/>
</dbReference>